<keyword evidence="4" id="KW-1185">Reference proteome</keyword>
<feature type="domain" description="Acyl-CoA dehydrogenase C-terminal" evidence="2">
    <location>
        <begin position="208"/>
        <end position="339"/>
    </location>
</feature>
<dbReference type="SUPFAM" id="SSF56645">
    <property type="entry name" value="Acyl-CoA dehydrogenase NM domain-like"/>
    <property type="match status" value="1"/>
</dbReference>
<dbReference type="InterPro" id="IPR036250">
    <property type="entry name" value="AcylCo_DH-like_C"/>
</dbReference>
<dbReference type="Gene3D" id="2.40.110.10">
    <property type="entry name" value="Butyryl-CoA Dehydrogenase, subunit A, domain 2"/>
    <property type="match status" value="1"/>
</dbReference>
<name>A0A7W8M953_9BURK</name>
<dbReference type="InterPro" id="IPR046373">
    <property type="entry name" value="Acyl-CoA_Oxase/DH_mid-dom_sf"/>
</dbReference>
<dbReference type="GO" id="GO:0003995">
    <property type="term" value="F:acyl-CoA dehydrogenase activity"/>
    <property type="evidence" value="ECO:0007669"/>
    <property type="project" value="TreeGrafter"/>
</dbReference>
<dbReference type="AlphaFoldDB" id="A0A7W8M953"/>
<dbReference type="RefSeq" id="WP_183966330.1">
    <property type="nucleotide sequence ID" value="NZ_BAABEW010000001.1"/>
</dbReference>
<sequence>MVPDALPWSGARQFAEAGFFRTVVPRSLGGLECAPEVTMVTIETLAQADASAAWCVMVSATAGLSGAYLEPSAAREVYGDPLSITGGSNTPTGRAQAAGDGFRLSGRWPWVSHSANCLWLKGISVLLADGKPRLRDDGRPDVRMMVFPAAQATLIDTWQVAGLEGTGSGDMEVTDIAVPEGFTYSLVSDKPREDGPLYRFPAFGLLALGIGAVALGNARAAVDDLLELAGSKKPQGSRRTLAERGMSQSELAQAEAMLRSARAFYYEALGEAWQMANRGEEIGLEQRAALRLAATHATRTSADVVRRMYELGGDTVLFSSHPLQRRFRDAYAATQHMMIAPPSWELAGRVLMGLPTDAAML</sequence>
<dbReference type="EMBL" id="JACHGB010000003">
    <property type="protein sequence ID" value="MBB5271709.1"/>
    <property type="molecule type" value="Genomic_DNA"/>
</dbReference>
<dbReference type="InterPro" id="IPR013107">
    <property type="entry name" value="Acyl-CoA_DH_C"/>
</dbReference>
<dbReference type="SUPFAM" id="SSF47203">
    <property type="entry name" value="Acyl-CoA dehydrogenase C-terminal domain-like"/>
    <property type="match status" value="1"/>
</dbReference>
<protein>
    <submittedName>
        <fullName evidence="3">Alkylation response protein AidB-like acyl-CoA dehydrogenase</fullName>
    </submittedName>
</protein>
<proteinExistence type="predicted"/>
<dbReference type="Gene3D" id="1.20.140.10">
    <property type="entry name" value="Butyryl-CoA Dehydrogenase, subunit A, domain 3"/>
    <property type="match status" value="1"/>
</dbReference>
<dbReference type="PIRSF" id="PIRSF016578">
    <property type="entry name" value="HsaA"/>
    <property type="match status" value="1"/>
</dbReference>
<dbReference type="GO" id="GO:0033539">
    <property type="term" value="P:fatty acid beta-oxidation using acyl-CoA dehydrogenase"/>
    <property type="evidence" value="ECO:0007669"/>
    <property type="project" value="TreeGrafter"/>
</dbReference>
<dbReference type="GO" id="GO:0050660">
    <property type="term" value="F:flavin adenine dinucleotide binding"/>
    <property type="evidence" value="ECO:0007669"/>
    <property type="project" value="InterPro"/>
</dbReference>
<dbReference type="InterPro" id="IPR009100">
    <property type="entry name" value="AcylCoA_DH/oxidase_NM_dom_sf"/>
</dbReference>
<dbReference type="Gene3D" id="1.10.540.10">
    <property type="entry name" value="Acyl-CoA dehydrogenase/oxidase, N-terminal domain"/>
    <property type="match status" value="1"/>
</dbReference>
<evidence type="ECO:0000259" key="2">
    <source>
        <dbReference type="Pfam" id="PF08028"/>
    </source>
</evidence>
<dbReference type="GO" id="GO:0005737">
    <property type="term" value="C:cytoplasm"/>
    <property type="evidence" value="ECO:0007669"/>
    <property type="project" value="TreeGrafter"/>
</dbReference>
<evidence type="ECO:0000256" key="1">
    <source>
        <dbReference type="ARBA" id="ARBA00023002"/>
    </source>
</evidence>
<evidence type="ECO:0000313" key="4">
    <source>
        <dbReference type="Proteomes" id="UP000532440"/>
    </source>
</evidence>
<gene>
    <name evidence="3" type="ORF">HNQ70_001719</name>
</gene>
<dbReference type="PANTHER" id="PTHR48083">
    <property type="entry name" value="MEDIUM-CHAIN SPECIFIC ACYL-COA DEHYDROGENASE, MITOCHONDRIAL-RELATED"/>
    <property type="match status" value="1"/>
</dbReference>
<dbReference type="PANTHER" id="PTHR48083:SF5">
    <property type="entry name" value="NRGC PROTEIN"/>
    <property type="match status" value="1"/>
</dbReference>
<comment type="caution">
    <text evidence="3">The sequence shown here is derived from an EMBL/GenBank/DDBJ whole genome shotgun (WGS) entry which is preliminary data.</text>
</comment>
<keyword evidence="1" id="KW-0560">Oxidoreductase</keyword>
<dbReference type="InterPro" id="IPR050741">
    <property type="entry name" value="Acyl-CoA_dehydrogenase"/>
</dbReference>
<dbReference type="InterPro" id="IPR037069">
    <property type="entry name" value="AcylCoA_DH/ox_N_sf"/>
</dbReference>
<dbReference type="Pfam" id="PF08028">
    <property type="entry name" value="Acyl-CoA_dh_2"/>
    <property type="match status" value="1"/>
</dbReference>
<evidence type="ECO:0000313" key="3">
    <source>
        <dbReference type="EMBL" id="MBB5271709.1"/>
    </source>
</evidence>
<organism evidence="3 4">
    <name type="scientific">Quisquiliibacterium transsilvanicum</name>
    <dbReference type="NCBI Taxonomy" id="1549638"/>
    <lineage>
        <taxon>Bacteria</taxon>
        <taxon>Pseudomonadati</taxon>
        <taxon>Pseudomonadota</taxon>
        <taxon>Betaproteobacteria</taxon>
        <taxon>Burkholderiales</taxon>
        <taxon>Burkholderiaceae</taxon>
        <taxon>Quisquiliibacterium</taxon>
    </lineage>
</organism>
<accession>A0A7W8M953</accession>
<reference evidence="3 4" key="1">
    <citation type="submission" date="2020-08" db="EMBL/GenBank/DDBJ databases">
        <title>Genomic Encyclopedia of Type Strains, Phase IV (KMG-IV): sequencing the most valuable type-strain genomes for metagenomic binning, comparative biology and taxonomic classification.</title>
        <authorList>
            <person name="Goeker M."/>
        </authorList>
    </citation>
    <scope>NUCLEOTIDE SEQUENCE [LARGE SCALE GENOMIC DNA]</scope>
    <source>
        <strain evidence="3 4">DSM 29781</strain>
    </source>
</reference>
<dbReference type="Proteomes" id="UP000532440">
    <property type="component" value="Unassembled WGS sequence"/>
</dbReference>